<reference evidence="2" key="1">
    <citation type="submission" date="2025-08" db="UniProtKB">
        <authorList>
            <consortium name="RefSeq"/>
        </authorList>
    </citation>
    <scope>IDENTIFICATION</scope>
</reference>
<proteinExistence type="predicted"/>
<evidence type="ECO:0000313" key="1">
    <source>
        <dbReference type="Proteomes" id="UP001732720"/>
    </source>
</evidence>
<dbReference type="Proteomes" id="UP001732720">
    <property type="component" value="Chromosome 16"/>
</dbReference>
<organism evidence="1 2">
    <name type="scientific">Castor canadensis</name>
    <name type="common">American beaver</name>
    <dbReference type="NCBI Taxonomy" id="51338"/>
    <lineage>
        <taxon>Eukaryota</taxon>
        <taxon>Metazoa</taxon>
        <taxon>Chordata</taxon>
        <taxon>Craniata</taxon>
        <taxon>Vertebrata</taxon>
        <taxon>Euteleostomi</taxon>
        <taxon>Mammalia</taxon>
        <taxon>Eutheria</taxon>
        <taxon>Euarchontoglires</taxon>
        <taxon>Glires</taxon>
        <taxon>Rodentia</taxon>
        <taxon>Castorimorpha</taxon>
        <taxon>Castoridae</taxon>
        <taxon>Castor</taxon>
    </lineage>
</organism>
<sequence length="387" mass="42756">MVLVVLEVTQGAYSKPNLSALPSLVVISVETVTLQCGSLLGFARFILTKEGEPKISWTQDSQRHLTGQLQALLPVGPEQVDVQMLWPLQKPTSGSSGGFSTPHSGTIPMADTVFMAKAGLQKPTANPASQSCPDLWGPQDGKLFSSVAQGREGYDRFILTKGGEQKVYWSLDSQSHPSGQLQALFPDGPVIPSHRWIFRCFGHYKNKPQVWSAPSEPLELLVSEILPKPTLWAEPGSMNTWGVLVTIWCEGNLEAQECNLFKEKSSAPWDTQKPLQSSNKAKFSMKYVSQFEILTPSLLEAYSKPSLSLLSRPVVISGGNVTLQCGSEEEYDRFILTKEGEPNVYWALDSQRHPSGQLQALFPVGPVTPSHRWIFRCFGHYKTLPQV</sequence>
<name>A0AC58L8K4_CASCN</name>
<gene>
    <name evidence="2" type="primary">LOC141410450</name>
</gene>
<keyword evidence="1" id="KW-1185">Reference proteome</keyword>
<protein>
    <submittedName>
        <fullName evidence="2">Leukocyte immunoglobulin-like receptor subfamily A member 5</fullName>
    </submittedName>
</protein>
<dbReference type="RefSeq" id="XP_073913473.1">
    <property type="nucleotide sequence ID" value="XM_074057372.1"/>
</dbReference>
<evidence type="ECO:0000313" key="2">
    <source>
        <dbReference type="RefSeq" id="XP_073913473.1"/>
    </source>
</evidence>
<accession>A0AC58L8K4</accession>